<dbReference type="EC" id="2.7.7.80" evidence="8"/>
<dbReference type="GO" id="GO:0005524">
    <property type="term" value="F:ATP binding"/>
    <property type="evidence" value="ECO:0007669"/>
    <property type="project" value="UniProtKB-KW"/>
</dbReference>
<evidence type="ECO:0000313" key="14">
    <source>
        <dbReference type="EMBL" id="TRX21702.1"/>
    </source>
</evidence>
<comment type="caution">
    <text evidence="14">The sequence shown here is derived from an EMBL/GenBank/DDBJ whole genome shotgun (WGS) entry which is preliminary data.</text>
</comment>
<evidence type="ECO:0000313" key="15">
    <source>
        <dbReference type="Proteomes" id="UP000318585"/>
    </source>
</evidence>
<protein>
    <recommendedName>
        <fullName evidence="9">Molybdopterin-synthase adenylyltransferase</fullName>
        <ecNumber evidence="8">2.7.7.80</ecNumber>
    </recommendedName>
    <alternativeName>
        <fullName evidence="12">MoaD protein adenylase</fullName>
    </alternativeName>
    <alternativeName>
        <fullName evidence="10">Molybdopterin-converting factor subunit 1 adenylase</fullName>
    </alternativeName>
    <alternativeName>
        <fullName evidence="11">Sulfur carrier protein MoaD adenylyltransferase</fullName>
    </alternativeName>
</protein>
<dbReference type="CDD" id="cd00158">
    <property type="entry name" value="RHOD"/>
    <property type="match status" value="1"/>
</dbReference>
<dbReference type="InterPro" id="IPR036873">
    <property type="entry name" value="Rhodanese-like_dom_sf"/>
</dbReference>
<organism evidence="14 15">
    <name type="scientific">Flavobacterium franklandianum</name>
    <dbReference type="NCBI Taxonomy" id="2594430"/>
    <lineage>
        <taxon>Bacteria</taxon>
        <taxon>Pseudomonadati</taxon>
        <taxon>Bacteroidota</taxon>
        <taxon>Flavobacteriia</taxon>
        <taxon>Flavobacteriales</taxon>
        <taxon>Flavobacteriaceae</taxon>
        <taxon>Flavobacterium</taxon>
    </lineage>
</organism>
<dbReference type="GO" id="GO:0005829">
    <property type="term" value="C:cytosol"/>
    <property type="evidence" value="ECO:0007669"/>
    <property type="project" value="TreeGrafter"/>
</dbReference>
<dbReference type="AlphaFoldDB" id="A0A553CME0"/>
<comment type="function">
    <text evidence="6">Catalyzes the adenylation by ATP of the carboxyl group of the C-terminal glycine of sulfur carrier protein MoaD.</text>
</comment>
<dbReference type="SUPFAM" id="SSF69572">
    <property type="entry name" value="Activating enzymes of the ubiquitin-like proteins"/>
    <property type="match status" value="1"/>
</dbReference>
<sequence length="375" mass="41543">MKTIVSHNRYQRQIQLKEIGQEGQDKIAQAKVLVIGAGGLGCPALQYLAAAGVGKIGVVDFDVVEMSNLQRQVLYAVDDIGQSKAIMASKKLNLLNPEITIDIYNLQITNENALEILENYDIIIDGSDNFATRYLINDACVLLNKPLIYGAVLRFEGQIGIFNLADKITNIKTNYRDLFPKPPSLDSAISCNDVGVFGVIPGIIGTMQATEALKIITGVGKPLANKIISYNALENSFYDFEIIANANQSFDFPKSKAAFLDYNYQCFCNSNSVNESLSVEEFDSLRKQEKITIIDVREKGELPVVDGFTFILIPLSEFENRVLTISTQNRIVVFCKSGQRSAKAVKILKEKFPNCSAYSLAGGIDEWKIKNLKNR</sequence>
<dbReference type="GO" id="GO:0061605">
    <property type="term" value="F:molybdopterin-synthase adenylyltransferase activity"/>
    <property type="evidence" value="ECO:0007669"/>
    <property type="project" value="UniProtKB-EC"/>
</dbReference>
<evidence type="ECO:0000256" key="7">
    <source>
        <dbReference type="ARBA" id="ARBA00063809"/>
    </source>
</evidence>
<name>A0A553CME0_9FLAO</name>
<feature type="domain" description="Rhodanese" evidence="13">
    <location>
        <begin position="287"/>
        <end position="372"/>
    </location>
</feature>
<dbReference type="RefSeq" id="WP_144071314.1">
    <property type="nucleotide sequence ID" value="NZ_VJZR01000004.1"/>
</dbReference>
<proteinExistence type="inferred from homology"/>
<evidence type="ECO:0000256" key="8">
    <source>
        <dbReference type="ARBA" id="ARBA00066884"/>
    </source>
</evidence>
<reference evidence="14 15" key="1">
    <citation type="submission" date="2019-07" db="EMBL/GenBank/DDBJ databases">
        <title>Novel species of Flavobacterium.</title>
        <authorList>
            <person name="Liu Q."/>
            <person name="Xin Y.-H."/>
        </authorList>
    </citation>
    <scope>NUCLEOTIDE SEQUENCE [LARGE SCALE GENOMIC DNA]</scope>
    <source>
        <strain evidence="14 15">LB3P56</strain>
    </source>
</reference>
<keyword evidence="15" id="KW-1185">Reference proteome</keyword>
<dbReference type="Pfam" id="PF00581">
    <property type="entry name" value="Rhodanese"/>
    <property type="match status" value="1"/>
</dbReference>
<dbReference type="Gene3D" id="3.40.50.720">
    <property type="entry name" value="NAD(P)-binding Rossmann-like Domain"/>
    <property type="match status" value="1"/>
</dbReference>
<dbReference type="Gene3D" id="3.40.250.10">
    <property type="entry name" value="Rhodanese-like domain"/>
    <property type="match status" value="1"/>
</dbReference>
<evidence type="ECO:0000256" key="1">
    <source>
        <dbReference type="ARBA" id="ARBA00009919"/>
    </source>
</evidence>
<evidence type="ECO:0000256" key="4">
    <source>
        <dbReference type="ARBA" id="ARBA00022840"/>
    </source>
</evidence>
<dbReference type="GO" id="GO:0008641">
    <property type="term" value="F:ubiquitin-like modifier activating enzyme activity"/>
    <property type="evidence" value="ECO:0007669"/>
    <property type="project" value="InterPro"/>
</dbReference>
<evidence type="ECO:0000256" key="6">
    <source>
        <dbReference type="ARBA" id="ARBA00055169"/>
    </source>
</evidence>
<dbReference type="Pfam" id="PF00899">
    <property type="entry name" value="ThiF"/>
    <property type="match status" value="1"/>
</dbReference>
<dbReference type="InterPro" id="IPR000594">
    <property type="entry name" value="ThiF_NAD_FAD-bd"/>
</dbReference>
<comment type="similarity">
    <text evidence="1">Belongs to the HesA/MoeB/ThiF family.</text>
</comment>
<evidence type="ECO:0000256" key="12">
    <source>
        <dbReference type="ARBA" id="ARBA00078531"/>
    </source>
</evidence>
<dbReference type="InterPro" id="IPR045886">
    <property type="entry name" value="ThiF/MoeB/HesA"/>
</dbReference>
<dbReference type="NCBIfam" id="NF004281">
    <property type="entry name" value="PRK05690.1"/>
    <property type="match status" value="1"/>
</dbReference>
<dbReference type="PROSITE" id="PS50206">
    <property type="entry name" value="RHODANESE_3"/>
    <property type="match status" value="1"/>
</dbReference>
<dbReference type="SMART" id="SM00450">
    <property type="entry name" value="RHOD"/>
    <property type="match status" value="1"/>
</dbReference>
<dbReference type="CDD" id="cd00757">
    <property type="entry name" value="ThiF_MoeB_HesA_family"/>
    <property type="match status" value="1"/>
</dbReference>
<keyword evidence="2 14" id="KW-0808">Transferase</keyword>
<dbReference type="InterPro" id="IPR001763">
    <property type="entry name" value="Rhodanese-like_dom"/>
</dbReference>
<dbReference type="OrthoDB" id="9804286at2"/>
<comment type="catalytic activity">
    <reaction evidence="5">
        <text>[molybdopterin-synthase sulfur-carrier protein]-C-terminal Gly-Gly + ATP + H(+) = [molybdopterin-synthase sulfur-carrier protein]-C-terminal Gly-Gly-AMP + diphosphate</text>
        <dbReference type="Rhea" id="RHEA:43616"/>
        <dbReference type="Rhea" id="RHEA-COMP:12159"/>
        <dbReference type="Rhea" id="RHEA-COMP:12202"/>
        <dbReference type="ChEBI" id="CHEBI:15378"/>
        <dbReference type="ChEBI" id="CHEBI:30616"/>
        <dbReference type="ChEBI" id="CHEBI:33019"/>
        <dbReference type="ChEBI" id="CHEBI:90618"/>
        <dbReference type="ChEBI" id="CHEBI:90778"/>
        <dbReference type="EC" id="2.7.7.80"/>
    </reaction>
</comment>
<evidence type="ECO:0000256" key="9">
    <source>
        <dbReference type="ARBA" id="ARBA00073635"/>
    </source>
</evidence>
<evidence type="ECO:0000256" key="2">
    <source>
        <dbReference type="ARBA" id="ARBA00022679"/>
    </source>
</evidence>
<dbReference type="EMBL" id="VJZR01000004">
    <property type="protein sequence ID" value="TRX21702.1"/>
    <property type="molecule type" value="Genomic_DNA"/>
</dbReference>
<evidence type="ECO:0000259" key="13">
    <source>
        <dbReference type="PROSITE" id="PS50206"/>
    </source>
</evidence>
<evidence type="ECO:0000256" key="5">
    <source>
        <dbReference type="ARBA" id="ARBA00052218"/>
    </source>
</evidence>
<dbReference type="GO" id="GO:0008146">
    <property type="term" value="F:sulfotransferase activity"/>
    <property type="evidence" value="ECO:0007669"/>
    <property type="project" value="TreeGrafter"/>
</dbReference>
<keyword evidence="3" id="KW-0547">Nucleotide-binding</keyword>
<dbReference type="InterPro" id="IPR035985">
    <property type="entry name" value="Ubiquitin-activating_enz"/>
</dbReference>
<evidence type="ECO:0000256" key="3">
    <source>
        <dbReference type="ARBA" id="ARBA00022741"/>
    </source>
</evidence>
<evidence type="ECO:0000256" key="10">
    <source>
        <dbReference type="ARBA" id="ARBA00075110"/>
    </source>
</evidence>
<keyword evidence="14" id="KW-0548">Nucleotidyltransferase</keyword>
<evidence type="ECO:0000256" key="11">
    <source>
        <dbReference type="ARBA" id="ARBA00075328"/>
    </source>
</evidence>
<dbReference type="GO" id="GO:0004792">
    <property type="term" value="F:thiosulfate-cyanide sulfurtransferase activity"/>
    <property type="evidence" value="ECO:0007669"/>
    <property type="project" value="TreeGrafter"/>
</dbReference>
<dbReference type="Proteomes" id="UP000318585">
    <property type="component" value="Unassembled WGS sequence"/>
</dbReference>
<comment type="subunit">
    <text evidence="7">Homodimer. Forms a stable heterotetrameric complex of 2 MoeB and 2 MoaD during adenylation of MoaD.</text>
</comment>
<accession>A0A553CME0</accession>
<dbReference type="FunFam" id="3.40.50.720:FF:000033">
    <property type="entry name" value="Adenylyltransferase and sulfurtransferase MOCS3"/>
    <property type="match status" value="1"/>
</dbReference>
<gene>
    <name evidence="14" type="primary">moeB</name>
    <name evidence="14" type="ORF">FNW17_07460</name>
</gene>
<keyword evidence="4" id="KW-0067">ATP-binding</keyword>
<dbReference type="PANTHER" id="PTHR10953:SF102">
    <property type="entry name" value="ADENYLYLTRANSFERASE AND SULFURTRANSFERASE MOCS3"/>
    <property type="match status" value="1"/>
</dbReference>
<dbReference type="PANTHER" id="PTHR10953">
    <property type="entry name" value="UBIQUITIN-ACTIVATING ENZYME E1"/>
    <property type="match status" value="1"/>
</dbReference>